<dbReference type="Gene3D" id="1.20.1280.50">
    <property type="match status" value="1"/>
</dbReference>
<sequence length="198" mass="22332">MRRTAYGLHMKSNGARLIKSESSPELRFPISSQGELPRDRSWSQLASSTYVQSYTMSSGDRLSDLPDDLLLRVLYFTPAREGASTSALSKRWRGLWRSSGALNLDARLADDDHYTVFFSKRDAFVSAARKERNPDVVTQLLSLPAARRVEELRLAAGCPYNLTGQKNEEIQMLHEELGELSFLCLPFDTLRVLDVTNC</sequence>
<name>A0AAD8R1Y6_LOLMU</name>
<comment type="caution">
    <text evidence="2">The sequence shown here is derived from an EMBL/GenBank/DDBJ whole genome shotgun (WGS) entry which is preliminary data.</text>
</comment>
<evidence type="ECO:0000313" key="2">
    <source>
        <dbReference type="EMBL" id="KAK1612757.1"/>
    </source>
</evidence>
<dbReference type="InterPro" id="IPR036047">
    <property type="entry name" value="F-box-like_dom_sf"/>
</dbReference>
<feature type="domain" description="F-box" evidence="1">
    <location>
        <begin position="62"/>
        <end position="99"/>
    </location>
</feature>
<dbReference type="InterPro" id="IPR055302">
    <property type="entry name" value="F-box_dom-containing"/>
</dbReference>
<accession>A0AAD8R1Y6</accession>
<dbReference type="AlphaFoldDB" id="A0AAD8R1Y6"/>
<organism evidence="2 3">
    <name type="scientific">Lolium multiflorum</name>
    <name type="common">Italian ryegrass</name>
    <name type="synonym">Lolium perenne subsp. multiflorum</name>
    <dbReference type="NCBI Taxonomy" id="4521"/>
    <lineage>
        <taxon>Eukaryota</taxon>
        <taxon>Viridiplantae</taxon>
        <taxon>Streptophyta</taxon>
        <taxon>Embryophyta</taxon>
        <taxon>Tracheophyta</taxon>
        <taxon>Spermatophyta</taxon>
        <taxon>Magnoliopsida</taxon>
        <taxon>Liliopsida</taxon>
        <taxon>Poales</taxon>
        <taxon>Poaceae</taxon>
        <taxon>BOP clade</taxon>
        <taxon>Pooideae</taxon>
        <taxon>Poodae</taxon>
        <taxon>Poeae</taxon>
        <taxon>Poeae Chloroplast Group 2 (Poeae type)</taxon>
        <taxon>Loliodinae</taxon>
        <taxon>Loliinae</taxon>
        <taxon>Lolium</taxon>
    </lineage>
</organism>
<keyword evidence="3" id="KW-1185">Reference proteome</keyword>
<gene>
    <name evidence="2" type="ORF">QYE76_036430</name>
</gene>
<dbReference type="InterPro" id="IPR001810">
    <property type="entry name" value="F-box_dom"/>
</dbReference>
<evidence type="ECO:0000259" key="1">
    <source>
        <dbReference type="Pfam" id="PF00646"/>
    </source>
</evidence>
<proteinExistence type="predicted"/>
<dbReference type="Pfam" id="PF00646">
    <property type="entry name" value="F-box"/>
    <property type="match status" value="1"/>
</dbReference>
<dbReference type="PANTHER" id="PTHR32141:SF26">
    <property type="entry name" value="OS08G0328600 PROTEIN"/>
    <property type="match status" value="1"/>
</dbReference>
<reference evidence="2" key="1">
    <citation type="submission" date="2023-07" db="EMBL/GenBank/DDBJ databases">
        <title>A chromosome-level genome assembly of Lolium multiflorum.</title>
        <authorList>
            <person name="Chen Y."/>
            <person name="Copetti D."/>
            <person name="Kolliker R."/>
            <person name="Studer B."/>
        </authorList>
    </citation>
    <scope>NUCLEOTIDE SEQUENCE</scope>
    <source>
        <strain evidence="2">02402/16</strain>
        <tissue evidence="2">Leaf</tissue>
    </source>
</reference>
<dbReference type="PANTHER" id="PTHR32141">
    <property type="match status" value="1"/>
</dbReference>
<dbReference type="SUPFAM" id="SSF81383">
    <property type="entry name" value="F-box domain"/>
    <property type="match status" value="1"/>
</dbReference>
<evidence type="ECO:0000313" key="3">
    <source>
        <dbReference type="Proteomes" id="UP001231189"/>
    </source>
</evidence>
<dbReference type="EMBL" id="JAUUTY010000007">
    <property type="protein sequence ID" value="KAK1612757.1"/>
    <property type="molecule type" value="Genomic_DNA"/>
</dbReference>
<protein>
    <recommendedName>
        <fullName evidence="1">F-box domain-containing protein</fullName>
    </recommendedName>
</protein>
<dbReference type="Proteomes" id="UP001231189">
    <property type="component" value="Unassembled WGS sequence"/>
</dbReference>